<accession>A0ABQ8FB38</accession>
<dbReference type="EMBL" id="JAFCIX010000312">
    <property type="protein sequence ID" value="KAH6595212.1"/>
    <property type="molecule type" value="Genomic_DNA"/>
</dbReference>
<keyword evidence="6 10" id="KW-1133">Transmembrane helix</keyword>
<organism evidence="11 12">
    <name type="scientific">Batrachochytrium salamandrivorans</name>
    <dbReference type="NCBI Taxonomy" id="1357716"/>
    <lineage>
        <taxon>Eukaryota</taxon>
        <taxon>Fungi</taxon>
        <taxon>Fungi incertae sedis</taxon>
        <taxon>Chytridiomycota</taxon>
        <taxon>Chytridiomycota incertae sedis</taxon>
        <taxon>Chytridiomycetes</taxon>
        <taxon>Rhizophydiales</taxon>
        <taxon>Rhizophydiales incertae sedis</taxon>
        <taxon>Batrachochytrium</taxon>
    </lineage>
</organism>
<comment type="function">
    <text evidence="10">Regulates also the sphingolipid metabolism.</text>
</comment>
<keyword evidence="7 10" id="KW-0445">Lipid transport</keyword>
<reference evidence="11 12" key="1">
    <citation type="submission" date="2021-02" db="EMBL/GenBank/DDBJ databases">
        <title>Variation within the Batrachochytrium salamandrivorans European outbreak.</title>
        <authorList>
            <person name="Kelly M."/>
            <person name="Pasmans F."/>
            <person name="Shea T.P."/>
            <person name="Munoz J.F."/>
            <person name="Carranza S."/>
            <person name="Cuomo C.A."/>
            <person name="Martel A."/>
        </authorList>
    </citation>
    <scope>NUCLEOTIDE SEQUENCE [LARGE SCALE GENOMIC DNA]</scope>
    <source>
        <strain evidence="11 12">AMFP18/2</strain>
    </source>
</reference>
<keyword evidence="5 10" id="KW-0256">Endoplasmic reticulum</keyword>
<name>A0ABQ8FB38_9FUNG</name>
<evidence type="ECO:0000313" key="11">
    <source>
        <dbReference type="EMBL" id="KAH6595212.1"/>
    </source>
</evidence>
<proteinExistence type="inferred from homology"/>
<feature type="transmembrane region" description="Helical" evidence="10">
    <location>
        <begin position="77"/>
        <end position="94"/>
    </location>
</feature>
<sequence>MPVCIECGKEVPVLYLDYGKGNIKLVHCEVCKTFADKYLEYDFVIIFIDMLLHKRPVYRHLIFNRLDYSDQGWNGSLIRLGILLVLFEVYLKWFRLDRMDRAVAPDNVALHTQYFYILGVCALETICFHSGVRWATHMLFSGKFTVKNLNQLSMALVLSSFGKILLIVMVVWDYGQFDPSILVNMLVFTSNIEALSVFLKTSISTTGVILGAGITCKLAIQFLMQLSDPNIELSFI</sequence>
<keyword evidence="9 10" id="KW-0472">Membrane</keyword>
<dbReference type="Pfam" id="PF04161">
    <property type="entry name" value="Arv1"/>
    <property type="match status" value="1"/>
</dbReference>
<evidence type="ECO:0000256" key="8">
    <source>
        <dbReference type="ARBA" id="ARBA00023098"/>
    </source>
</evidence>
<feature type="transmembrane region" description="Helical" evidence="10">
    <location>
        <begin position="114"/>
        <end position="132"/>
    </location>
</feature>
<comment type="subcellular location">
    <subcellularLocation>
        <location evidence="1 10">Endoplasmic reticulum membrane</location>
        <topology evidence="1 10">Multi-pass membrane protein</topology>
    </subcellularLocation>
    <subcellularLocation>
        <location evidence="10">Golgi apparatus membrane</location>
        <topology evidence="10">Multi-pass membrane protein</topology>
    </subcellularLocation>
</comment>
<evidence type="ECO:0000256" key="5">
    <source>
        <dbReference type="ARBA" id="ARBA00022824"/>
    </source>
</evidence>
<evidence type="ECO:0000256" key="6">
    <source>
        <dbReference type="ARBA" id="ARBA00022989"/>
    </source>
</evidence>
<dbReference type="InterPro" id="IPR007290">
    <property type="entry name" value="Arv1"/>
</dbReference>
<protein>
    <recommendedName>
        <fullName evidence="10">Protein ARV</fullName>
    </recommendedName>
</protein>
<dbReference type="PANTHER" id="PTHR14467">
    <property type="entry name" value="ARV1"/>
    <property type="match status" value="1"/>
</dbReference>
<keyword evidence="12" id="KW-1185">Reference proteome</keyword>
<dbReference type="Proteomes" id="UP001648503">
    <property type="component" value="Unassembled WGS sequence"/>
</dbReference>
<evidence type="ECO:0000256" key="9">
    <source>
        <dbReference type="ARBA" id="ARBA00023136"/>
    </source>
</evidence>
<keyword evidence="8 10" id="KW-0443">Lipid metabolism</keyword>
<evidence type="ECO:0000256" key="4">
    <source>
        <dbReference type="ARBA" id="ARBA00022692"/>
    </source>
</evidence>
<gene>
    <name evidence="11" type="ORF">BASA50_006006</name>
</gene>
<evidence type="ECO:0000313" key="12">
    <source>
        <dbReference type="Proteomes" id="UP001648503"/>
    </source>
</evidence>
<comment type="similarity">
    <text evidence="2 10">Belongs to the ARV1 family.</text>
</comment>
<keyword evidence="10" id="KW-0746">Sphingolipid metabolism</keyword>
<comment type="function">
    <text evidence="10">Mediator of sterol homeostasis involved in sterol uptake, trafficking and distribution into membranes.</text>
</comment>
<comment type="caution">
    <text evidence="11">The sequence shown here is derived from an EMBL/GenBank/DDBJ whole genome shotgun (WGS) entry which is preliminary data.</text>
</comment>
<evidence type="ECO:0000256" key="2">
    <source>
        <dbReference type="ARBA" id="ARBA00009187"/>
    </source>
</evidence>
<evidence type="ECO:0000256" key="10">
    <source>
        <dbReference type="RuleBase" id="RU368065"/>
    </source>
</evidence>
<evidence type="ECO:0000256" key="1">
    <source>
        <dbReference type="ARBA" id="ARBA00004477"/>
    </source>
</evidence>
<feature type="transmembrane region" description="Helical" evidence="10">
    <location>
        <begin position="152"/>
        <end position="175"/>
    </location>
</feature>
<keyword evidence="10" id="KW-0333">Golgi apparatus</keyword>
<keyword evidence="3 10" id="KW-0813">Transport</keyword>
<dbReference type="PANTHER" id="PTHR14467:SF0">
    <property type="entry name" value="PROTEIN ARV1"/>
    <property type="match status" value="1"/>
</dbReference>
<keyword evidence="4 10" id="KW-0812">Transmembrane</keyword>
<evidence type="ECO:0000256" key="7">
    <source>
        <dbReference type="ARBA" id="ARBA00023055"/>
    </source>
</evidence>
<evidence type="ECO:0000256" key="3">
    <source>
        <dbReference type="ARBA" id="ARBA00022448"/>
    </source>
</evidence>